<sequence>MNSVVRNIATRISTVAVVAGVTMTATLLGAVPAHADDPVLHHVKYTVGASQPINAEIYYRDTQPPNFGEYSHNPYQYSPKAVAELGPGKPWVLEATLADPQDWAMVVATKNGHDPELAAPGFVCELRVDDIVVATDSGTKGVLCSLRTW</sequence>
<dbReference type="AlphaFoldDB" id="A0A1G4V4N2"/>
<organism evidence="2 3">
    <name type="scientific">Mycolicibacterium fluoranthenivorans</name>
    <dbReference type="NCBI Taxonomy" id="258505"/>
    <lineage>
        <taxon>Bacteria</taxon>
        <taxon>Bacillati</taxon>
        <taxon>Actinomycetota</taxon>
        <taxon>Actinomycetes</taxon>
        <taxon>Mycobacteriales</taxon>
        <taxon>Mycobacteriaceae</taxon>
        <taxon>Mycolicibacterium</taxon>
    </lineage>
</organism>
<keyword evidence="1" id="KW-0732">Signal</keyword>
<dbReference type="Proteomes" id="UP000199707">
    <property type="component" value="Unassembled WGS sequence"/>
</dbReference>
<feature type="chain" id="PRO_5011483025" description="Secreted protein" evidence="1">
    <location>
        <begin position="36"/>
        <end position="149"/>
    </location>
</feature>
<reference evidence="3" key="1">
    <citation type="submission" date="2016-10" db="EMBL/GenBank/DDBJ databases">
        <authorList>
            <person name="Varghese N."/>
            <person name="Submissions S."/>
        </authorList>
    </citation>
    <scope>NUCLEOTIDE SEQUENCE [LARGE SCALE GENOMIC DNA]</scope>
    <source>
        <strain evidence="3">UNC267MFSha1.1M11</strain>
    </source>
</reference>
<name>A0A1G4V4N2_9MYCO</name>
<dbReference type="PIRSF" id="PIRSF021591">
    <property type="entry name" value="UCP021591"/>
    <property type="match status" value="1"/>
</dbReference>
<dbReference type="EMBL" id="FMUB01000001">
    <property type="protein sequence ID" value="SCX01105.1"/>
    <property type="molecule type" value="Genomic_DNA"/>
</dbReference>
<proteinExistence type="predicted"/>
<gene>
    <name evidence="2" type="ORF">SAMN02799620_00206</name>
</gene>
<dbReference type="STRING" id="1502745.SAMN02799620_00206"/>
<evidence type="ECO:0000313" key="2">
    <source>
        <dbReference type="EMBL" id="SCX01105.1"/>
    </source>
</evidence>
<dbReference type="InterPro" id="IPR016793">
    <property type="entry name" value="UCP021591"/>
</dbReference>
<evidence type="ECO:0008006" key="4">
    <source>
        <dbReference type="Google" id="ProtNLM"/>
    </source>
</evidence>
<evidence type="ECO:0000256" key="1">
    <source>
        <dbReference type="SAM" id="SignalP"/>
    </source>
</evidence>
<protein>
    <recommendedName>
        <fullName evidence="4">Secreted protein</fullName>
    </recommendedName>
</protein>
<feature type="signal peptide" evidence="1">
    <location>
        <begin position="1"/>
        <end position="35"/>
    </location>
</feature>
<accession>A0A1G4V4N2</accession>
<evidence type="ECO:0000313" key="3">
    <source>
        <dbReference type="Proteomes" id="UP000199707"/>
    </source>
</evidence>